<sequence length="241" mass="27118">MANSRVFFSDLKSANCSSVVEARLLRFWVDMLRVSFVSSFKECPHPDDKQRTNLAENRRTTSRCENIAIREALKHAIFKAHKHAIFKAHKHARTQITQEKGRSVKQIRAVSKQRNTRDRGTSSSPPARSAGVKTPVRNSTSVRGSTSGRASSPPEKIHKAQEKHIKDAWIQIDSCEGEERFRKNSCVQTLGGLTHNVSAVCFQPELPIIPTGFEDGTVRIWHPMTLENTLNYALEFAPLVT</sequence>
<evidence type="ECO:0000256" key="3">
    <source>
        <dbReference type="PROSITE-ProRule" id="PRU00221"/>
    </source>
</evidence>
<dbReference type="InterPro" id="IPR015943">
    <property type="entry name" value="WD40/YVTN_repeat-like_dom_sf"/>
</dbReference>
<accession>A0ABQ7LQV5</accession>
<evidence type="ECO:0000256" key="4">
    <source>
        <dbReference type="SAM" id="MobiDB-lite"/>
    </source>
</evidence>
<feature type="region of interest" description="Disordered" evidence="4">
    <location>
        <begin position="89"/>
        <end position="161"/>
    </location>
</feature>
<dbReference type="InterPro" id="IPR036322">
    <property type="entry name" value="WD40_repeat_dom_sf"/>
</dbReference>
<feature type="compositionally biased region" description="Polar residues" evidence="4">
    <location>
        <begin position="136"/>
        <end position="150"/>
    </location>
</feature>
<dbReference type="InterPro" id="IPR050844">
    <property type="entry name" value="Coatomer_complex_subunit"/>
</dbReference>
<dbReference type="Gene3D" id="2.130.10.10">
    <property type="entry name" value="YVTN repeat-like/Quinoprotein amine dehydrogenase"/>
    <property type="match status" value="1"/>
</dbReference>
<reference evidence="5 6" key="1">
    <citation type="submission" date="2021-03" db="EMBL/GenBank/DDBJ databases">
        <authorList>
            <person name="King G.J."/>
            <person name="Bancroft I."/>
            <person name="Baten A."/>
            <person name="Bloomfield J."/>
            <person name="Borpatragohain P."/>
            <person name="He Z."/>
            <person name="Irish N."/>
            <person name="Irwin J."/>
            <person name="Liu K."/>
            <person name="Mauleon R.P."/>
            <person name="Moore J."/>
            <person name="Morris R."/>
            <person name="Ostergaard L."/>
            <person name="Wang B."/>
            <person name="Wells R."/>
        </authorList>
    </citation>
    <scope>NUCLEOTIDE SEQUENCE [LARGE SCALE GENOMIC DNA]</scope>
    <source>
        <strain evidence="5">R-o-18</strain>
        <tissue evidence="5">Leaf</tissue>
    </source>
</reference>
<comment type="caution">
    <text evidence="5">The sequence shown here is derived from an EMBL/GenBank/DDBJ whole genome shotgun (WGS) entry which is preliminary data.</text>
</comment>
<dbReference type="PANTHER" id="PTHR19876">
    <property type="entry name" value="COATOMER"/>
    <property type="match status" value="1"/>
</dbReference>
<dbReference type="SUPFAM" id="SSF50978">
    <property type="entry name" value="WD40 repeat-like"/>
    <property type="match status" value="1"/>
</dbReference>
<dbReference type="InterPro" id="IPR001680">
    <property type="entry name" value="WD40_rpt"/>
</dbReference>
<evidence type="ECO:0000256" key="2">
    <source>
        <dbReference type="ARBA" id="ARBA00022737"/>
    </source>
</evidence>
<proteinExistence type="predicted"/>
<dbReference type="PROSITE" id="PS50082">
    <property type="entry name" value="WD_REPEATS_2"/>
    <property type="match status" value="1"/>
</dbReference>
<gene>
    <name evidence="5" type="primary">A08g505790.1_BraROA</name>
    <name evidence="5" type="ORF">IGI04_030493</name>
</gene>
<dbReference type="EMBL" id="JADBGQ010000007">
    <property type="protein sequence ID" value="KAG5388952.1"/>
    <property type="molecule type" value="Genomic_DNA"/>
</dbReference>
<evidence type="ECO:0000313" key="6">
    <source>
        <dbReference type="Proteomes" id="UP000823674"/>
    </source>
</evidence>
<protein>
    <submittedName>
        <fullName evidence="5">Uncharacterized protein</fullName>
    </submittedName>
</protein>
<feature type="repeat" description="WD" evidence="3">
    <location>
        <begin position="190"/>
        <end position="221"/>
    </location>
</feature>
<keyword evidence="6" id="KW-1185">Reference proteome</keyword>
<dbReference type="Proteomes" id="UP000823674">
    <property type="component" value="Chromosome A08"/>
</dbReference>
<evidence type="ECO:0000256" key="1">
    <source>
        <dbReference type="ARBA" id="ARBA00022574"/>
    </source>
</evidence>
<name>A0ABQ7LQV5_BRACM</name>
<keyword evidence="2" id="KW-0677">Repeat</keyword>
<dbReference type="PANTHER" id="PTHR19876:SF75">
    <property type="entry name" value="COATOMER SUBUNIT BETA'-3"/>
    <property type="match status" value="1"/>
</dbReference>
<dbReference type="SMART" id="SM00320">
    <property type="entry name" value="WD40"/>
    <property type="match status" value="1"/>
</dbReference>
<keyword evidence="1 3" id="KW-0853">WD repeat</keyword>
<evidence type="ECO:0000313" key="5">
    <source>
        <dbReference type="EMBL" id="KAG5388952.1"/>
    </source>
</evidence>
<organism evidence="5 6">
    <name type="scientific">Brassica rapa subsp. trilocularis</name>
    <dbReference type="NCBI Taxonomy" id="1813537"/>
    <lineage>
        <taxon>Eukaryota</taxon>
        <taxon>Viridiplantae</taxon>
        <taxon>Streptophyta</taxon>
        <taxon>Embryophyta</taxon>
        <taxon>Tracheophyta</taxon>
        <taxon>Spermatophyta</taxon>
        <taxon>Magnoliopsida</taxon>
        <taxon>eudicotyledons</taxon>
        <taxon>Gunneridae</taxon>
        <taxon>Pentapetalae</taxon>
        <taxon>rosids</taxon>
        <taxon>malvids</taxon>
        <taxon>Brassicales</taxon>
        <taxon>Brassicaceae</taxon>
        <taxon>Brassiceae</taxon>
        <taxon>Brassica</taxon>
    </lineage>
</organism>